<accession>A0ABM5VQ89</accession>
<name>A0ABM5VQ89_THEA5</name>
<keyword evidence="2" id="KW-0614">Plasmid</keyword>
<proteinExistence type="predicted"/>
<dbReference type="PROSITE" id="PS50879">
    <property type="entry name" value="RNASE_H_1"/>
    <property type="match status" value="1"/>
</dbReference>
<dbReference type="InterPro" id="IPR012337">
    <property type="entry name" value="RNaseH-like_sf"/>
</dbReference>
<dbReference type="SUPFAM" id="SSF53098">
    <property type="entry name" value="Ribonuclease H-like"/>
    <property type="match status" value="1"/>
</dbReference>
<keyword evidence="3" id="KW-1185">Reference proteome</keyword>
<evidence type="ECO:0000259" key="1">
    <source>
        <dbReference type="PROSITE" id="PS50879"/>
    </source>
</evidence>
<sequence length="245" mass="26897">MKAERLRILEEPKRFWYILPPPHPMAGIYSGGTSLKRAGVLVPPPCPIPAEERLGFARAMEAWSHRYEELPVIGIGKALYRPESYPKKLKEKVIALRRGRRPLPDAPKEPRVKIRIDGSKGKEGGFGAVALARGKVAAFVQGGATRKDLIAQDMELLALVQGLILGITIDEPFVVETDNTGLLGRLTGTGRTASPLEAAARALMAVAREAGLYQGLRRLEREENKEADRLANMARRALEEKLAPP</sequence>
<dbReference type="EMBL" id="CP010825">
    <property type="protein sequence ID" value="ALJ92306.1"/>
    <property type="molecule type" value="Genomic_DNA"/>
</dbReference>
<protein>
    <recommendedName>
        <fullName evidence="1">RNase H type-1 domain-containing protein</fullName>
    </recommendedName>
</protein>
<dbReference type="InterPro" id="IPR002156">
    <property type="entry name" value="RNaseH_domain"/>
</dbReference>
<organism evidence="2 3">
    <name type="scientific">Thermus aquaticus (strain ATCC BAA-2747 / Y51MC23)</name>
    <dbReference type="NCBI Taxonomy" id="498848"/>
    <lineage>
        <taxon>Bacteria</taxon>
        <taxon>Thermotogati</taxon>
        <taxon>Deinococcota</taxon>
        <taxon>Deinococci</taxon>
        <taxon>Thermales</taxon>
        <taxon>Thermaceae</taxon>
        <taxon>Thermus</taxon>
    </lineage>
</organism>
<feature type="domain" description="RNase H type-1" evidence="1">
    <location>
        <begin position="108"/>
        <end position="236"/>
    </location>
</feature>
<gene>
    <name evidence="2" type="ORF">TO73_2777</name>
</gene>
<evidence type="ECO:0000313" key="3">
    <source>
        <dbReference type="Proteomes" id="UP000058660"/>
    </source>
</evidence>
<geneLocation type="plasmid" evidence="2 3">
    <name>pTA69</name>
</geneLocation>
<dbReference type="Gene3D" id="3.30.420.10">
    <property type="entry name" value="Ribonuclease H-like superfamily/Ribonuclease H"/>
    <property type="match status" value="1"/>
</dbReference>
<dbReference type="Proteomes" id="UP000058660">
    <property type="component" value="Plasmid pTA69"/>
</dbReference>
<reference evidence="3" key="1">
    <citation type="journal article" date="2015" name="PLoS ONE">
        <title>Complete Genome Sequence of Thermus aquaticus Y51MC23.</title>
        <authorList>
            <person name="Brumm P.J."/>
            <person name="Monsma S."/>
            <person name="Keough B."/>
            <person name="Jasinovica S."/>
            <person name="Ferguson E."/>
            <person name="Schoenfeld T."/>
            <person name="Lodes M."/>
            <person name="Mead D.A."/>
        </authorList>
    </citation>
    <scope>NUCLEOTIDE SEQUENCE [LARGE SCALE GENOMIC DNA]</scope>
    <source>
        <strain evidence="3">BAA-2747 / Y51MC23</strain>
    </source>
</reference>
<evidence type="ECO:0000313" key="2">
    <source>
        <dbReference type="EMBL" id="ALJ92306.1"/>
    </source>
</evidence>
<dbReference type="InterPro" id="IPR036397">
    <property type="entry name" value="RNaseH_sf"/>
</dbReference>